<accession>A0ABN9XVN7</accession>
<sequence length="329" mass="36061">MGSLRNQVGEIAKENEANEDACGTDTDTDECSETAADTCRGRRLNPASVFVRLFIAVTLAVCFAGALRSIIFDDSRTGEAIIAKNSVLKSLQLQACPIKEACECIESVPTFHRRFDDYLSVHFLCVSGSWCSAFHSLRGHATKVPCDNYDKVVKESLRRLLRPGDIVIFSNFDRHAARHGENHINASLERMVTRIGELHKIVHSQGANLVLVGSPPRIGCGARYLLKCSVGQHGSMPCGTCDVEVTASELDHKPLKDTYTRLASASDSIMFFDIHALLCDNVTSGAMIPGTRVMGHRDAHHLTRAASIYLAQFLCSALGRAGWMPKYLH</sequence>
<keyword evidence="4" id="KW-1185">Reference proteome</keyword>
<proteinExistence type="predicted"/>
<dbReference type="InterPro" id="IPR043968">
    <property type="entry name" value="SGNH"/>
</dbReference>
<dbReference type="SUPFAM" id="SSF52266">
    <property type="entry name" value="SGNH hydrolase"/>
    <property type="match status" value="1"/>
</dbReference>
<dbReference type="EMBL" id="CAUYUJ010021356">
    <property type="protein sequence ID" value="CAK0904125.1"/>
    <property type="molecule type" value="Genomic_DNA"/>
</dbReference>
<keyword evidence="1" id="KW-1133">Transmembrane helix</keyword>
<feature type="transmembrane region" description="Helical" evidence="1">
    <location>
        <begin position="49"/>
        <end position="67"/>
    </location>
</feature>
<feature type="domain" description="SGNH" evidence="2">
    <location>
        <begin position="126"/>
        <end position="312"/>
    </location>
</feature>
<comment type="caution">
    <text evidence="3">The sequence shown here is derived from an EMBL/GenBank/DDBJ whole genome shotgun (WGS) entry which is preliminary data.</text>
</comment>
<evidence type="ECO:0000313" key="4">
    <source>
        <dbReference type="Proteomes" id="UP001189429"/>
    </source>
</evidence>
<dbReference type="Proteomes" id="UP001189429">
    <property type="component" value="Unassembled WGS sequence"/>
</dbReference>
<keyword evidence="1" id="KW-0812">Transmembrane</keyword>
<name>A0ABN9XVN7_9DINO</name>
<dbReference type="Pfam" id="PF19040">
    <property type="entry name" value="SGNH"/>
    <property type="match status" value="1"/>
</dbReference>
<evidence type="ECO:0000259" key="2">
    <source>
        <dbReference type="Pfam" id="PF19040"/>
    </source>
</evidence>
<gene>
    <name evidence="3" type="ORF">PCOR1329_LOCUS80246</name>
</gene>
<evidence type="ECO:0000313" key="3">
    <source>
        <dbReference type="EMBL" id="CAK0904125.1"/>
    </source>
</evidence>
<protein>
    <recommendedName>
        <fullName evidence="2">SGNH domain-containing protein</fullName>
    </recommendedName>
</protein>
<evidence type="ECO:0000256" key="1">
    <source>
        <dbReference type="SAM" id="Phobius"/>
    </source>
</evidence>
<reference evidence="3" key="1">
    <citation type="submission" date="2023-10" db="EMBL/GenBank/DDBJ databases">
        <authorList>
            <person name="Chen Y."/>
            <person name="Shah S."/>
            <person name="Dougan E. K."/>
            <person name="Thang M."/>
            <person name="Chan C."/>
        </authorList>
    </citation>
    <scope>NUCLEOTIDE SEQUENCE [LARGE SCALE GENOMIC DNA]</scope>
</reference>
<organism evidence="3 4">
    <name type="scientific">Prorocentrum cordatum</name>
    <dbReference type="NCBI Taxonomy" id="2364126"/>
    <lineage>
        <taxon>Eukaryota</taxon>
        <taxon>Sar</taxon>
        <taxon>Alveolata</taxon>
        <taxon>Dinophyceae</taxon>
        <taxon>Prorocentrales</taxon>
        <taxon>Prorocentraceae</taxon>
        <taxon>Prorocentrum</taxon>
    </lineage>
</organism>
<keyword evidence="1" id="KW-0472">Membrane</keyword>